<evidence type="ECO:0000313" key="3">
    <source>
        <dbReference type="Proteomes" id="UP000062833"/>
    </source>
</evidence>
<dbReference type="GO" id="GO:0005886">
    <property type="term" value="C:plasma membrane"/>
    <property type="evidence" value="ECO:0007669"/>
    <property type="project" value="TreeGrafter"/>
</dbReference>
<keyword evidence="1" id="KW-1133">Transmembrane helix</keyword>
<dbReference type="Pfam" id="PF03729">
    <property type="entry name" value="DUF308"/>
    <property type="match status" value="2"/>
</dbReference>
<dbReference type="AlphaFoldDB" id="A0A0M4RDA4"/>
<feature type="transmembrane region" description="Helical" evidence="1">
    <location>
        <begin position="147"/>
        <end position="165"/>
    </location>
</feature>
<proteinExistence type="predicted"/>
<accession>A0A0M4RDA4</accession>
<dbReference type="InterPro" id="IPR052712">
    <property type="entry name" value="Acid_resist_chaperone_HdeD"/>
</dbReference>
<keyword evidence="3" id="KW-1185">Reference proteome</keyword>
<feature type="transmembrane region" description="Helical" evidence="1">
    <location>
        <begin position="115"/>
        <end position="135"/>
    </location>
</feature>
<dbReference type="InterPro" id="IPR005325">
    <property type="entry name" value="DUF308_memb"/>
</dbReference>
<dbReference type="PATRIC" id="fig|656366.3.peg.3108"/>
<feature type="transmembrane region" description="Helical" evidence="1">
    <location>
        <begin position="29"/>
        <end position="50"/>
    </location>
</feature>
<reference evidence="3" key="1">
    <citation type="submission" date="2015-09" db="EMBL/GenBank/DDBJ databases">
        <title>Complete genome of Arthrobacter alpinus strain R3.8.</title>
        <authorList>
            <person name="See-Too W.S."/>
            <person name="Chan K.G."/>
        </authorList>
    </citation>
    <scope>NUCLEOTIDE SEQUENCE [LARGE SCALE GENOMIC DNA]</scope>
    <source>
        <strain evidence="3">R3.8</strain>
    </source>
</reference>
<gene>
    <name evidence="2" type="ORF">AOC05_14420</name>
</gene>
<dbReference type="PANTHER" id="PTHR34989">
    <property type="entry name" value="PROTEIN HDED"/>
    <property type="match status" value="1"/>
</dbReference>
<dbReference type="Proteomes" id="UP000062833">
    <property type="component" value="Chromosome"/>
</dbReference>
<dbReference type="EMBL" id="CP012677">
    <property type="protein sequence ID" value="ALE93243.1"/>
    <property type="molecule type" value="Genomic_DNA"/>
</dbReference>
<feature type="transmembrane region" description="Helical" evidence="1">
    <location>
        <begin position="88"/>
        <end position="109"/>
    </location>
</feature>
<evidence type="ECO:0000313" key="2">
    <source>
        <dbReference type="EMBL" id="ALE93243.1"/>
    </source>
</evidence>
<organism evidence="2 3">
    <name type="scientific">Arthrobacter alpinus</name>
    <dbReference type="NCBI Taxonomy" id="656366"/>
    <lineage>
        <taxon>Bacteria</taxon>
        <taxon>Bacillati</taxon>
        <taxon>Actinomycetota</taxon>
        <taxon>Actinomycetes</taxon>
        <taxon>Micrococcales</taxon>
        <taxon>Micrococcaceae</taxon>
        <taxon>Arthrobacter</taxon>
    </lineage>
</organism>
<keyword evidence="1" id="KW-0812">Transmembrane</keyword>
<keyword evidence="1" id="KW-0472">Membrane</keyword>
<evidence type="ECO:0008006" key="4">
    <source>
        <dbReference type="Google" id="ProtNLM"/>
    </source>
</evidence>
<evidence type="ECO:0000256" key="1">
    <source>
        <dbReference type="SAM" id="Phobius"/>
    </source>
</evidence>
<sequence>MSSQQPTGIIFDEFALDPAKLAKSAIKGLRFAFGISGAVALILGVLLLFWPTKTLAVVAVFLGLNFLITGAVKLALGIFTHGLSAGMRILDILFGLILAVAGIVAIKNSAATGEFLLIFTVIIIGIGWIIEGILAVVESGTSTSRTWAVLFGGLSIVAGIVVLVVPTWTAAWLLLITGVSLVILGLAGIVRAVTFGRGILAGLSAGT</sequence>
<dbReference type="KEGG" id="aaq:AOC05_14420"/>
<feature type="transmembrane region" description="Helical" evidence="1">
    <location>
        <begin position="171"/>
        <end position="190"/>
    </location>
</feature>
<protein>
    <recommendedName>
        <fullName evidence="4">HdeD family acid-resistance protein</fullName>
    </recommendedName>
</protein>
<dbReference type="RefSeq" id="WP_062007838.1">
    <property type="nucleotide sequence ID" value="NZ_CP012677.1"/>
</dbReference>
<feature type="transmembrane region" description="Helical" evidence="1">
    <location>
        <begin position="56"/>
        <end position="76"/>
    </location>
</feature>
<name>A0A0M4RDA4_9MICC</name>
<dbReference type="PANTHER" id="PTHR34989:SF1">
    <property type="entry name" value="PROTEIN HDED"/>
    <property type="match status" value="1"/>
</dbReference>
<dbReference type="OrthoDB" id="3238356at2"/>